<organism evidence="3 4">
    <name type="scientific">Hydrococcus rivularis NIES-593</name>
    <dbReference type="NCBI Taxonomy" id="1921803"/>
    <lineage>
        <taxon>Bacteria</taxon>
        <taxon>Bacillati</taxon>
        <taxon>Cyanobacteriota</taxon>
        <taxon>Cyanophyceae</taxon>
        <taxon>Pleurocapsales</taxon>
        <taxon>Hydrococcaceae</taxon>
        <taxon>Hydrococcus</taxon>
    </lineage>
</organism>
<evidence type="ECO:0000259" key="2">
    <source>
        <dbReference type="Pfam" id="PF26390"/>
    </source>
</evidence>
<dbReference type="Proteomes" id="UP000186868">
    <property type="component" value="Unassembled WGS sequence"/>
</dbReference>
<dbReference type="STRING" id="1921803.NIES593_18710"/>
<name>A0A1U7H9Z8_9CYAN</name>
<keyword evidence="4" id="KW-1185">Reference proteome</keyword>
<dbReference type="RefSeq" id="WP_073601027.1">
    <property type="nucleotide sequence ID" value="NZ_MRCB01000030.1"/>
</dbReference>
<keyword evidence="3" id="KW-0238">DNA-binding</keyword>
<keyword evidence="1" id="KW-0732">Signal</keyword>
<proteinExistence type="predicted"/>
<gene>
    <name evidence="3" type="ORF">NIES593_18710</name>
</gene>
<feature type="domain" description="Magnetosome protein MamS/MamX" evidence="2">
    <location>
        <begin position="49"/>
        <end position="135"/>
    </location>
</feature>
<feature type="signal peptide" evidence="1">
    <location>
        <begin position="1"/>
        <end position="24"/>
    </location>
</feature>
<dbReference type="GO" id="GO:0003677">
    <property type="term" value="F:DNA binding"/>
    <property type="evidence" value="ECO:0007669"/>
    <property type="project" value="UniProtKB-KW"/>
</dbReference>
<evidence type="ECO:0000256" key="1">
    <source>
        <dbReference type="SAM" id="SignalP"/>
    </source>
</evidence>
<evidence type="ECO:0000313" key="3">
    <source>
        <dbReference type="EMBL" id="OKH20409.1"/>
    </source>
</evidence>
<sequence>MKRIGTLIATLSLVSLLVAPTVLAQPRMGRGSGGWGWGGQYQRMYNPKTVETLTGEVVAIDTITPMRRMSGGVHLRVRSQNNREVSVHLGPAWYLDNQDVQIQVGDRIEIKGSRVTFLGQPTIIAARVRRGDRVLTLRDDNGFPVWSGWRRWQQSGSSGKEFSGFRDRP</sequence>
<dbReference type="OrthoDB" id="5455132at2"/>
<protein>
    <submittedName>
        <fullName evidence="3">DNA-binding protein</fullName>
    </submittedName>
</protein>
<dbReference type="AlphaFoldDB" id="A0A1U7H9Z8"/>
<feature type="chain" id="PRO_5013228109" evidence="1">
    <location>
        <begin position="25"/>
        <end position="169"/>
    </location>
</feature>
<dbReference type="EMBL" id="MRCB01000030">
    <property type="protein sequence ID" value="OKH20409.1"/>
    <property type="molecule type" value="Genomic_DNA"/>
</dbReference>
<accession>A0A1U7H9Z8</accession>
<dbReference type="InterPro" id="IPR058837">
    <property type="entry name" value="MamS_MamX_dom"/>
</dbReference>
<evidence type="ECO:0000313" key="4">
    <source>
        <dbReference type="Proteomes" id="UP000186868"/>
    </source>
</evidence>
<dbReference type="Pfam" id="PF26390">
    <property type="entry name" value="MamS_MamX"/>
    <property type="match status" value="1"/>
</dbReference>
<comment type="caution">
    <text evidence="3">The sequence shown here is derived from an EMBL/GenBank/DDBJ whole genome shotgun (WGS) entry which is preliminary data.</text>
</comment>
<reference evidence="3 4" key="1">
    <citation type="submission" date="2016-11" db="EMBL/GenBank/DDBJ databases">
        <title>Draft Genome Sequences of Nine Cyanobacterial Strains from Diverse Habitats.</title>
        <authorList>
            <person name="Zhu T."/>
            <person name="Hou S."/>
            <person name="Lu X."/>
            <person name="Hess W.R."/>
        </authorList>
    </citation>
    <scope>NUCLEOTIDE SEQUENCE [LARGE SCALE GENOMIC DNA]</scope>
    <source>
        <strain evidence="3 4">NIES-593</strain>
    </source>
</reference>